<keyword evidence="1" id="KW-0472">Membrane</keyword>
<feature type="transmembrane region" description="Helical" evidence="1">
    <location>
        <begin position="9"/>
        <end position="30"/>
    </location>
</feature>
<sequence length="56" mass="6132">MLTEPPSAVWARCLGTTIALLTLTLPWMAVVYSNWDAMPSTALPTPAVFRAEQLMP</sequence>
<organism evidence="2 3">
    <name type="scientific">Limnothrix redekei LRLZ20PSL1</name>
    <dbReference type="NCBI Taxonomy" id="3112953"/>
    <lineage>
        <taxon>Bacteria</taxon>
        <taxon>Bacillati</taxon>
        <taxon>Cyanobacteriota</taxon>
        <taxon>Cyanophyceae</taxon>
        <taxon>Pseudanabaenales</taxon>
        <taxon>Pseudanabaenaceae</taxon>
        <taxon>Limnothrix</taxon>
    </lineage>
</organism>
<dbReference type="EMBL" id="JAZAQF010000016">
    <property type="protein sequence ID" value="MFG3816620.1"/>
    <property type="molecule type" value="Genomic_DNA"/>
</dbReference>
<reference evidence="3" key="1">
    <citation type="journal article" date="2024" name="Algal Res.">
        <title>Biochemical, toxicological and genomic investigation of a high-biomass producing Limnothrix strain isolated from Italian shallow drinking water reservoir.</title>
        <authorList>
            <person name="Simonazzi M."/>
            <person name="Shishido T.K."/>
            <person name="Delbaje E."/>
            <person name="Wahlsten M."/>
            <person name="Fewer D.P."/>
            <person name="Sivonen K."/>
            <person name="Pezzolesi L."/>
            <person name="Pistocchi R."/>
        </authorList>
    </citation>
    <scope>NUCLEOTIDE SEQUENCE [LARGE SCALE GENOMIC DNA]</scope>
    <source>
        <strain evidence="3">LRLZ20PSL1</strain>
    </source>
</reference>
<gene>
    <name evidence="2" type="ORF">VPK24_03140</name>
</gene>
<evidence type="ECO:0000313" key="3">
    <source>
        <dbReference type="Proteomes" id="UP001604335"/>
    </source>
</evidence>
<protein>
    <submittedName>
        <fullName evidence="2">Uncharacterized protein</fullName>
    </submittedName>
</protein>
<dbReference type="RefSeq" id="WP_393010644.1">
    <property type="nucleotide sequence ID" value="NZ_JAZAQF010000016.1"/>
</dbReference>
<keyword evidence="1" id="KW-1133">Transmembrane helix</keyword>
<evidence type="ECO:0000256" key="1">
    <source>
        <dbReference type="SAM" id="Phobius"/>
    </source>
</evidence>
<accession>A0ABW7C8X9</accession>
<proteinExistence type="predicted"/>
<evidence type="ECO:0000313" key="2">
    <source>
        <dbReference type="EMBL" id="MFG3816620.1"/>
    </source>
</evidence>
<comment type="caution">
    <text evidence="2">The sequence shown here is derived from an EMBL/GenBank/DDBJ whole genome shotgun (WGS) entry which is preliminary data.</text>
</comment>
<keyword evidence="1" id="KW-0812">Transmembrane</keyword>
<keyword evidence="3" id="KW-1185">Reference proteome</keyword>
<dbReference type="Proteomes" id="UP001604335">
    <property type="component" value="Unassembled WGS sequence"/>
</dbReference>
<name>A0ABW7C8X9_9CYAN</name>